<dbReference type="PANTHER" id="PTHR30349:SF81">
    <property type="entry name" value="TYROSINE RECOMBINASE XERC"/>
    <property type="match status" value="1"/>
</dbReference>
<dbReference type="InterPro" id="IPR010998">
    <property type="entry name" value="Integrase_recombinase_N"/>
</dbReference>
<dbReference type="SUPFAM" id="SSF56349">
    <property type="entry name" value="DNA breaking-rejoining enzymes"/>
    <property type="match status" value="1"/>
</dbReference>
<feature type="region of interest" description="Disordered" evidence="5">
    <location>
        <begin position="161"/>
        <end position="184"/>
    </location>
</feature>
<dbReference type="PROSITE" id="PS51900">
    <property type="entry name" value="CB"/>
    <property type="match status" value="1"/>
</dbReference>
<dbReference type="Gene3D" id="1.10.150.130">
    <property type="match status" value="1"/>
</dbReference>
<keyword evidence="3" id="KW-0233">DNA recombination</keyword>
<accession>A0AA44UV06</accession>
<comment type="caution">
    <text evidence="8">The sequence shown here is derived from an EMBL/GenBank/DDBJ whole genome shotgun (WGS) entry which is preliminary data.</text>
</comment>
<evidence type="ECO:0000256" key="4">
    <source>
        <dbReference type="PROSITE-ProRule" id="PRU01248"/>
    </source>
</evidence>
<keyword evidence="1" id="KW-0229">DNA integration</keyword>
<gene>
    <name evidence="8" type="ORF">ATL51_0283</name>
</gene>
<evidence type="ECO:0000259" key="7">
    <source>
        <dbReference type="PROSITE" id="PS51900"/>
    </source>
</evidence>
<dbReference type="CDD" id="cd00397">
    <property type="entry name" value="DNA_BRE_C"/>
    <property type="match status" value="1"/>
</dbReference>
<dbReference type="Pfam" id="PF02899">
    <property type="entry name" value="Phage_int_SAM_1"/>
    <property type="match status" value="1"/>
</dbReference>
<evidence type="ECO:0000313" key="9">
    <source>
        <dbReference type="Proteomes" id="UP000232453"/>
    </source>
</evidence>
<dbReference type="InterPro" id="IPR013762">
    <property type="entry name" value="Integrase-like_cat_sf"/>
</dbReference>
<dbReference type="InterPro" id="IPR004107">
    <property type="entry name" value="Integrase_SAM-like_N"/>
</dbReference>
<dbReference type="PANTHER" id="PTHR30349">
    <property type="entry name" value="PHAGE INTEGRASE-RELATED"/>
    <property type="match status" value="1"/>
</dbReference>
<evidence type="ECO:0000259" key="6">
    <source>
        <dbReference type="PROSITE" id="PS51898"/>
    </source>
</evidence>
<dbReference type="GO" id="GO:0006310">
    <property type="term" value="P:DNA recombination"/>
    <property type="evidence" value="ECO:0007669"/>
    <property type="project" value="UniProtKB-KW"/>
</dbReference>
<dbReference type="Gene3D" id="1.10.443.10">
    <property type="entry name" value="Intergrase catalytic core"/>
    <property type="match status" value="1"/>
</dbReference>
<feature type="domain" description="Core-binding (CB)" evidence="7">
    <location>
        <begin position="38"/>
        <end position="147"/>
    </location>
</feature>
<dbReference type="PROSITE" id="PS51898">
    <property type="entry name" value="TYR_RECOMBINASE"/>
    <property type="match status" value="1"/>
</dbReference>
<dbReference type="InterPro" id="IPR002104">
    <property type="entry name" value="Integrase_catalytic"/>
</dbReference>
<protein>
    <submittedName>
        <fullName evidence="8">Site-specific recombinase XerD</fullName>
    </submittedName>
</protein>
<proteinExistence type="predicted"/>
<evidence type="ECO:0000256" key="1">
    <source>
        <dbReference type="ARBA" id="ARBA00022908"/>
    </source>
</evidence>
<evidence type="ECO:0000256" key="3">
    <source>
        <dbReference type="ARBA" id="ARBA00023172"/>
    </source>
</evidence>
<dbReference type="InterPro" id="IPR050090">
    <property type="entry name" value="Tyrosine_recombinase_XerCD"/>
</dbReference>
<dbReference type="EMBL" id="PHUJ01000002">
    <property type="protein sequence ID" value="PKB41321.1"/>
    <property type="molecule type" value="Genomic_DNA"/>
</dbReference>
<dbReference type="InterPro" id="IPR044068">
    <property type="entry name" value="CB"/>
</dbReference>
<evidence type="ECO:0000313" key="8">
    <source>
        <dbReference type="EMBL" id="PKB41321.1"/>
    </source>
</evidence>
<keyword evidence="2 4" id="KW-0238">DNA-binding</keyword>
<dbReference type="AlphaFoldDB" id="A0AA44UV06"/>
<organism evidence="8 9">
    <name type="scientific">Pseudonocardia alni</name>
    <name type="common">Amycolata alni</name>
    <dbReference type="NCBI Taxonomy" id="33907"/>
    <lineage>
        <taxon>Bacteria</taxon>
        <taxon>Bacillati</taxon>
        <taxon>Actinomycetota</taxon>
        <taxon>Actinomycetes</taxon>
        <taxon>Pseudonocardiales</taxon>
        <taxon>Pseudonocardiaceae</taxon>
        <taxon>Pseudonocardia</taxon>
    </lineage>
</organism>
<dbReference type="Proteomes" id="UP000232453">
    <property type="component" value="Unassembled WGS sequence"/>
</dbReference>
<dbReference type="GO" id="GO:0003677">
    <property type="term" value="F:DNA binding"/>
    <property type="evidence" value="ECO:0007669"/>
    <property type="project" value="UniProtKB-UniRule"/>
</dbReference>
<dbReference type="InterPro" id="IPR011010">
    <property type="entry name" value="DNA_brk_join_enz"/>
</dbReference>
<dbReference type="GO" id="GO:0015074">
    <property type="term" value="P:DNA integration"/>
    <property type="evidence" value="ECO:0007669"/>
    <property type="project" value="UniProtKB-KW"/>
</dbReference>
<reference evidence="8 9" key="1">
    <citation type="submission" date="2017-11" db="EMBL/GenBank/DDBJ databases">
        <title>Sequencing the genomes of 1000 actinobacteria strains.</title>
        <authorList>
            <person name="Klenk H.-P."/>
        </authorList>
    </citation>
    <scope>NUCLEOTIDE SEQUENCE [LARGE SCALE GENOMIC DNA]</scope>
    <source>
        <strain evidence="8 9">DSM 44104</strain>
    </source>
</reference>
<evidence type="ECO:0000256" key="5">
    <source>
        <dbReference type="SAM" id="MobiDB-lite"/>
    </source>
</evidence>
<dbReference type="Pfam" id="PF00589">
    <property type="entry name" value="Phage_integrase"/>
    <property type="match status" value="1"/>
</dbReference>
<name>A0AA44UV06_PSEA5</name>
<evidence type="ECO:0000256" key="2">
    <source>
        <dbReference type="ARBA" id="ARBA00023125"/>
    </source>
</evidence>
<feature type="domain" description="Tyr recombinase" evidence="6">
    <location>
        <begin position="194"/>
        <end position="380"/>
    </location>
</feature>
<sequence>MRVGGAERDVCSIYLPRWGRVVADDDDVVPFQVLGPDEQPVEPVARFLADFVARGNQPTSVRSYAYALLRWWRWLEAVRVGWDRATSAEVRDLVLWLAQARKPAMSAAPLNGAVNVVTGKPYPGSGYGPRTVRHSNAVLHTFYEYWIDRGEGPLVNPVQRAHSGAAPRPNRHHNPLEPFRPEGRLRYNPKIPKASPRAMPDQRWAELFGRLTSNRDRALLALAVSNGARASELLGLRGHDLDWGEQRIRLVRKGSRAVQWVPSSPESFVWIRLYLSELGEPLAPDQALWQTMRRRDRGAGLRRHPLSYDALRAVFRRVNAELGTNWSMHDLRHTAALRMARDPALTLRDVQVVLGHAHLSTTADIYLAEQDIEVARRVHQHLVEQASPSLSRPSLPPAAGEGYDRGDLSVLFGWNAG</sequence>